<keyword evidence="1" id="KW-0547">Nucleotide-binding</keyword>
<gene>
    <name evidence="1" type="ORF">FM110_12230</name>
</gene>
<keyword evidence="2" id="KW-1185">Reference proteome</keyword>
<name>A0A1X6X955_9MICO</name>
<dbReference type="RefSeq" id="WP_087105023.1">
    <property type="nucleotide sequence ID" value="NZ_FWFG01000107.1"/>
</dbReference>
<protein>
    <submittedName>
        <fullName evidence="1">Putative ATP-binding protein</fullName>
    </submittedName>
</protein>
<sequence>MEIRLGIQHSPREIVVESSENAETVSQRIAAAVADGSTLELKDDKGRLVIVPADRLAYAELSTEEPRRVGFLG</sequence>
<dbReference type="EMBL" id="FWFG01000107">
    <property type="protein sequence ID" value="SLM95077.1"/>
    <property type="molecule type" value="Genomic_DNA"/>
</dbReference>
<accession>A0A1X6X955</accession>
<dbReference type="GO" id="GO:0005524">
    <property type="term" value="F:ATP binding"/>
    <property type="evidence" value="ECO:0007669"/>
    <property type="project" value="UniProtKB-KW"/>
</dbReference>
<dbReference type="Proteomes" id="UP000195981">
    <property type="component" value="Unassembled WGS sequence"/>
</dbReference>
<keyword evidence="1" id="KW-0067">ATP-binding</keyword>
<evidence type="ECO:0000313" key="1">
    <source>
        <dbReference type="EMBL" id="SLM95077.1"/>
    </source>
</evidence>
<dbReference type="AlphaFoldDB" id="A0A1X6X955"/>
<proteinExistence type="predicted"/>
<dbReference type="OrthoDB" id="3268468at2"/>
<reference evidence="1 2" key="1">
    <citation type="submission" date="2017-02" db="EMBL/GenBank/DDBJ databases">
        <authorList>
            <person name="Peterson S.W."/>
        </authorList>
    </citation>
    <scope>NUCLEOTIDE SEQUENCE [LARGE SCALE GENOMIC DNA]</scope>
    <source>
        <strain evidence="1 2">CIP104813</strain>
    </source>
</reference>
<dbReference type="Pfam" id="PF11305">
    <property type="entry name" value="DUF3107"/>
    <property type="match status" value="1"/>
</dbReference>
<organism evidence="1 2">
    <name type="scientific">Brachybacterium nesterenkovii</name>
    <dbReference type="NCBI Taxonomy" id="47847"/>
    <lineage>
        <taxon>Bacteria</taxon>
        <taxon>Bacillati</taxon>
        <taxon>Actinomycetota</taxon>
        <taxon>Actinomycetes</taxon>
        <taxon>Micrococcales</taxon>
        <taxon>Dermabacteraceae</taxon>
        <taxon>Brachybacterium</taxon>
    </lineage>
</organism>
<dbReference type="InterPro" id="IPR021456">
    <property type="entry name" value="DUF3107"/>
</dbReference>
<evidence type="ECO:0000313" key="2">
    <source>
        <dbReference type="Proteomes" id="UP000195981"/>
    </source>
</evidence>